<reference evidence="1 2" key="1">
    <citation type="journal article" date="2014" name="Genome Announc.">
        <title>Draft Genome Sequence of the Haloacid-Degrading Burkholderia caribensis Strain MBA4.</title>
        <authorList>
            <person name="Pan Y."/>
            <person name="Kong K.F."/>
            <person name="Tsang J.S."/>
        </authorList>
    </citation>
    <scope>NUCLEOTIDE SEQUENCE [LARGE SCALE GENOMIC DNA]</scope>
    <source>
        <strain evidence="1 2">MBA4</strain>
        <plasmid evidence="2">Plasmid</plasmid>
    </source>
</reference>
<gene>
    <name evidence="1" type="ORF">K788_0006019</name>
</gene>
<evidence type="ECO:0000313" key="1">
    <source>
        <dbReference type="EMBL" id="ALL71574.1"/>
    </source>
</evidence>
<proteinExistence type="predicted"/>
<accession>A0A0P0RRL1</accession>
<evidence type="ECO:0000313" key="2">
    <source>
        <dbReference type="Proteomes" id="UP000019146"/>
    </source>
</evidence>
<protein>
    <submittedName>
        <fullName evidence="1">Nitroreductase</fullName>
    </submittedName>
</protein>
<sequence length="220" mass="25198">MLQRNPMKKGKTKLTRHDAERLFEGLPAGNVKTSSRPENPFEAGAFDVVERVDVESKLWKDNLISIPMAIELPAGYESISRMRESMVKAWRVKWVREGKSEVVTEFPEGWTAVRPKSGPIELRDASGVVRALYGWAEDAELRILPRYQLESQTNSSSGLGSLLVRDRMNGQILERSSIWSAQTGTNHPDWTRLSVWLKAHYPQHHDPLRYWEDCERNILG</sequence>
<name>A0A0P0RRL1_9BURK</name>
<dbReference type="KEGG" id="bcai:K788_0006019"/>
<dbReference type="AlphaFoldDB" id="A0A0P0RRL1"/>
<organism evidence="1 2">
    <name type="scientific">Paraburkholderia caribensis MBA4</name>
    <dbReference type="NCBI Taxonomy" id="1323664"/>
    <lineage>
        <taxon>Bacteria</taxon>
        <taxon>Pseudomonadati</taxon>
        <taxon>Pseudomonadota</taxon>
        <taxon>Betaproteobacteria</taxon>
        <taxon>Burkholderiales</taxon>
        <taxon>Burkholderiaceae</taxon>
        <taxon>Paraburkholderia</taxon>
    </lineage>
</organism>
<dbReference type="EMBL" id="CP012748">
    <property type="protein sequence ID" value="ALL71574.1"/>
    <property type="molecule type" value="Genomic_DNA"/>
</dbReference>
<keyword evidence="1" id="KW-0614">Plasmid</keyword>
<dbReference type="Proteomes" id="UP000019146">
    <property type="component" value="Plasmid unnamed"/>
</dbReference>
<geneLocation type="plasmid" evidence="2"/>